<dbReference type="HOGENOM" id="CLU_1654128_0_0_1"/>
<keyword evidence="2" id="KW-1185">Reference proteome</keyword>
<evidence type="ECO:0008006" key="3">
    <source>
        <dbReference type="Google" id="ProtNLM"/>
    </source>
</evidence>
<organism evidence="1 2">
    <name type="scientific">Lottia gigantea</name>
    <name type="common">Giant owl limpet</name>
    <dbReference type="NCBI Taxonomy" id="225164"/>
    <lineage>
        <taxon>Eukaryota</taxon>
        <taxon>Metazoa</taxon>
        <taxon>Spiralia</taxon>
        <taxon>Lophotrochozoa</taxon>
        <taxon>Mollusca</taxon>
        <taxon>Gastropoda</taxon>
        <taxon>Patellogastropoda</taxon>
        <taxon>Lottioidea</taxon>
        <taxon>Lottiidae</taxon>
        <taxon>Lottia</taxon>
    </lineage>
</organism>
<dbReference type="RefSeq" id="XP_009066460.1">
    <property type="nucleotide sequence ID" value="XM_009068212.1"/>
</dbReference>
<dbReference type="PANTHER" id="PTHR46534">
    <property type="entry name" value="IGGFC_BINDING DOMAIN-CONTAINING PROTEIN"/>
    <property type="match status" value="1"/>
</dbReference>
<evidence type="ECO:0000313" key="1">
    <source>
        <dbReference type="EMBL" id="ESO82656.1"/>
    </source>
</evidence>
<protein>
    <recommendedName>
        <fullName evidence="3">IgGFc-binding protein N-terminal domain-containing protein</fullName>
    </recommendedName>
</protein>
<accession>V3ZP90</accession>
<sequence length="160" mass="17859">MVKILTTIGTFLIILFMTPIKGLDRDHWGTHFVLTFLAYHDTDIKNEVVITAREQCNVSVIFHGTNIEHFIELAAGKSQIYTYDDIITLEPFHQVLPKKAVSVESSRSVSVFGMSRSKKYGDGFLALPTLGLGTEYITVNCNSTGGCEYHDIHISKCIAM</sequence>
<dbReference type="EMBL" id="KB203854">
    <property type="protein sequence ID" value="ESO82656.1"/>
    <property type="molecule type" value="Genomic_DNA"/>
</dbReference>
<dbReference type="GeneID" id="20236793"/>
<evidence type="ECO:0000313" key="2">
    <source>
        <dbReference type="Proteomes" id="UP000030746"/>
    </source>
</evidence>
<dbReference type="KEGG" id="lgi:LOTGIDRAFT_155669"/>
<reference evidence="1 2" key="1">
    <citation type="journal article" date="2013" name="Nature">
        <title>Insights into bilaterian evolution from three spiralian genomes.</title>
        <authorList>
            <person name="Simakov O."/>
            <person name="Marletaz F."/>
            <person name="Cho S.J."/>
            <person name="Edsinger-Gonzales E."/>
            <person name="Havlak P."/>
            <person name="Hellsten U."/>
            <person name="Kuo D.H."/>
            <person name="Larsson T."/>
            <person name="Lv J."/>
            <person name="Arendt D."/>
            <person name="Savage R."/>
            <person name="Osoegawa K."/>
            <person name="de Jong P."/>
            <person name="Grimwood J."/>
            <person name="Chapman J.A."/>
            <person name="Shapiro H."/>
            <person name="Aerts A."/>
            <person name="Otillar R.P."/>
            <person name="Terry A.Y."/>
            <person name="Boore J.L."/>
            <person name="Grigoriev I.V."/>
            <person name="Lindberg D.R."/>
            <person name="Seaver E.C."/>
            <person name="Weisblat D.A."/>
            <person name="Putnam N.H."/>
            <person name="Rokhsar D.S."/>
        </authorList>
    </citation>
    <scope>NUCLEOTIDE SEQUENCE [LARGE SCALE GENOMIC DNA]</scope>
</reference>
<dbReference type="Proteomes" id="UP000030746">
    <property type="component" value="Unassembled WGS sequence"/>
</dbReference>
<dbReference type="CTD" id="20236793"/>
<dbReference type="AlphaFoldDB" id="V3ZP90"/>
<dbReference type="PANTHER" id="PTHR46534:SF1">
    <property type="entry name" value="IGGFC-BINDING PROTEIN N-TERMINAL DOMAIN-CONTAINING PROTEIN"/>
    <property type="match status" value="1"/>
</dbReference>
<name>V3ZP90_LOTGI</name>
<proteinExistence type="predicted"/>
<gene>
    <name evidence="1" type="ORF">LOTGIDRAFT_155669</name>
</gene>